<evidence type="ECO:0000313" key="16">
    <source>
        <dbReference type="EMBL" id="CAI9720449.1"/>
    </source>
</evidence>
<dbReference type="GO" id="GO:0005634">
    <property type="term" value="C:nucleus"/>
    <property type="evidence" value="ECO:0007669"/>
    <property type="project" value="UniProtKB-SubCell"/>
</dbReference>
<reference evidence="16" key="1">
    <citation type="submission" date="2023-08" db="EMBL/GenBank/DDBJ databases">
        <authorList>
            <person name="Alioto T."/>
            <person name="Alioto T."/>
            <person name="Gomez Garrido J."/>
        </authorList>
    </citation>
    <scope>NUCLEOTIDE SEQUENCE</scope>
</reference>
<organism evidence="16 17">
    <name type="scientific">Octopus vulgaris</name>
    <name type="common">Common octopus</name>
    <dbReference type="NCBI Taxonomy" id="6645"/>
    <lineage>
        <taxon>Eukaryota</taxon>
        <taxon>Metazoa</taxon>
        <taxon>Spiralia</taxon>
        <taxon>Lophotrochozoa</taxon>
        <taxon>Mollusca</taxon>
        <taxon>Cephalopoda</taxon>
        <taxon>Coleoidea</taxon>
        <taxon>Octopodiformes</taxon>
        <taxon>Octopoda</taxon>
        <taxon>Incirrata</taxon>
        <taxon>Octopodidae</taxon>
        <taxon>Octopus</taxon>
    </lineage>
</organism>
<keyword evidence="8" id="KW-0238">DNA-binding</keyword>
<feature type="region of interest" description="Disordered" evidence="12">
    <location>
        <begin position="120"/>
        <end position="186"/>
    </location>
</feature>
<feature type="compositionally biased region" description="Polar residues" evidence="12">
    <location>
        <begin position="65"/>
        <end position="92"/>
    </location>
</feature>
<comment type="subcellular location">
    <subcellularLocation>
        <location evidence="1">Nucleus</location>
    </subcellularLocation>
</comment>
<dbReference type="GO" id="GO:0001227">
    <property type="term" value="F:DNA-binding transcription repressor activity, RNA polymerase II-specific"/>
    <property type="evidence" value="ECO:0007669"/>
    <property type="project" value="TreeGrafter"/>
</dbReference>
<keyword evidence="5 11" id="KW-0863">Zinc-finger</keyword>
<dbReference type="Pfam" id="PF01585">
    <property type="entry name" value="G-patch"/>
    <property type="match status" value="1"/>
</dbReference>
<dbReference type="PANTHER" id="PTHR46297">
    <property type="entry name" value="ZINC FINGER CCCH-TYPE WITH G PATCH DOMAIN-CONTAINING PROTEIN"/>
    <property type="match status" value="1"/>
</dbReference>
<protein>
    <recommendedName>
        <fullName evidence="2">Zinc finger CCCH-type with G patch domain-containing protein</fullName>
    </recommendedName>
</protein>
<dbReference type="GO" id="GO:0008270">
    <property type="term" value="F:zinc ion binding"/>
    <property type="evidence" value="ECO:0007669"/>
    <property type="project" value="UniProtKB-KW"/>
</dbReference>
<evidence type="ECO:0000256" key="11">
    <source>
        <dbReference type="PROSITE-ProRule" id="PRU00723"/>
    </source>
</evidence>
<evidence type="ECO:0000256" key="6">
    <source>
        <dbReference type="ARBA" id="ARBA00022833"/>
    </source>
</evidence>
<evidence type="ECO:0000256" key="12">
    <source>
        <dbReference type="SAM" id="MobiDB-lite"/>
    </source>
</evidence>
<evidence type="ECO:0000259" key="14">
    <source>
        <dbReference type="PROSITE" id="PS50103"/>
    </source>
</evidence>
<dbReference type="GO" id="GO:0000978">
    <property type="term" value="F:RNA polymerase II cis-regulatory region sequence-specific DNA binding"/>
    <property type="evidence" value="ECO:0007669"/>
    <property type="project" value="TreeGrafter"/>
</dbReference>
<dbReference type="EMBL" id="OX597816">
    <property type="protein sequence ID" value="CAI9720449.1"/>
    <property type="molecule type" value="Genomic_DNA"/>
</dbReference>
<feature type="region of interest" description="Disordered" evidence="12">
    <location>
        <begin position="335"/>
        <end position="362"/>
    </location>
</feature>
<keyword evidence="10" id="KW-0539">Nucleus</keyword>
<keyword evidence="7" id="KW-0805">Transcription regulation</keyword>
<keyword evidence="17" id="KW-1185">Reference proteome</keyword>
<evidence type="ECO:0000256" key="5">
    <source>
        <dbReference type="ARBA" id="ARBA00022771"/>
    </source>
</evidence>
<evidence type="ECO:0000256" key="7">
    <source>
        <dbReference type="ARBA" id="ARBA00023015"/>
    </source>
</evidence>
<feature type="transmembrane region" description="Helical" evidence="13">
    <location>
        <begin position="493"/>
        <end position="512"/>
    </location>
</feature>
<keyword evidence="13" id="KW-0812">Transmembrane</keyword>
<dbReference type="Gene3D" id="2.30.30.1190">
    <property type="match status" value="1"/>
</dbReference>
<dbReference type="SMART" id="SM00443">
    <property type="entry name" value="G_patch"/>
    <property type="match status" value="1"/>
</dbReference>
<dbReference type="PROSITE" id="PS50103">
    <property type="entry name" value="ZF_C3H1"/>
    <property type="match status" value="1"/>
</dbReference>
<evidence type="ECO:0000256" key="13">
    <source>
        <dbReference type="SAM" id="Phobius"/>
    </source>
</evidence>
<evidence type="ECO:0000256" key="8">
    <source>
        <dbReference type="ARBA" id="ARBA00023125"/>
    </source>
</evidence>
<feature type="compositionally biased region" description="Low complexity" evidence="12">
    <location>
        <begin position="125"/>
        <end position="134"/>
    </location>
</feature>
<keyword evidence="4 11" id="KW-0479">Metal-binding</keyword>
<keyword evidence="3" id="KW-0678">Repressor</keyword>
<feature type="compositionally biased region" description="Acidic residues" evidence="12">
    <location>
        <begin position="337"/>
        <end position="354"/>
    </location>
</feature>
<keyword evidence="9" id="KW-0804">Transcription</keyword>
<feature type="region of interest" description="Disordered" evidence="12">
    <location>
        <begin position="65"/>
        <end position="93"/>
    </location>
</feature>
<evidence type="ECO:0000256" key="10">
    <source>
        <dbReference type="ARBA" id="ARBA00023242"/>
    </source>
</evidence>
<dbReference type="PROSITE" id="PS50174">
    <property type="entry name" value="G_PATCH"/>
    <property type="match status" value="1"/>
</dbReference>
<dbReference type="SUPFAM" id="SSF63748">
    <property type="entry name" value="Tudor/PWWP/MBT"/>
    <property type="match status" value="1"/>
</dbReference>
<dbReference type="InterPro" id="IPR000571">
    <property type="entry name" value="Znf_CCCH"/>
</dbReference>
<name>A0AA36ARL8_OCTVU</name>
<dbReference type="AlphaFoldDB" id="A0AA36ARL8"/>
<gene>
    <name evidence="16" type="ORF">OCTVUL_1B006447</name>
</gene>
<keyword evidence="6 11" id="KW-0862">Zinc</keyword>
<proteinExistence type="predicted"/>
<dbReference type="InterPro" id="IPR000467">
    <property type="entry name" value="G_patch_dom"/>
</dbReference>
<evidence type="ECO:0000256" key="1">
    <source>
        <dbReference type="ARBA" id="ARBA00004123"/>
    </source>
</evidence>
<sequence length="537" mass="60290">MDVDSLQQNIDLYTAQLTQVESALQASGPNDDLLKLKTDLEEVIKLTEESLLALRKSQILRHLESTSVEKSPSPVTSTAFSSDTHVNQTQTSKDVDLDAEYEAFKASLSSDVNFKKLSPDISVGSSSSRLQSEDSSSDVRGEIADRKEKFHDEETDKRENGDDDDDDDDEEEEEDEAEEEEENRKLTERLQELVGTKCRVTYNTSWAMYGCHNALITDVLPFDSMSPAKVEVMFCNPMHRTMVPCQYFLNGKCRFSDEKCNFSHGYVANLDDIRPYHEPDYSSLQIGGKCLARYTDGLWCNVKIEGIEEDGRFVVAFEGHNDVLVVGSDEIMPAAVTDEEFPSESDTEEDDDDDHYGSQPTASLMYVAPKTTVALGEWETHTKGIGSQLMAKMGYIAGQGLGRNNEGKIEPIPIEVLPAGKSLDTVMKLKEEASNKNLFNVLNNEKAKKSLEKKNKAAYNKIEPTNVFDFINNKLDKKTEFMYSLPALPEQSIPIYATLFFIWHIFKTYLFLSVLRYSADVVQSVDRSSIVETSVTV</sequence>
<dbReference type="PANTHER" id="PTHR46297:SF1">
    <property type="entry name" value="ZINC FINGER CCCH-TYPE WITH G PATCH DOMAIN-CONTAINING PROTEIN"/>
    <property type="match status" value="1"/>
</dbReference>
<feature type="compositionally biased region" description="Acidic residues" evidence="12">
    <location>
        <begin position="161"/>
        <end position="181"/>
    </location>
</feature>
<evidence type="ECO:0000256" key="2">
    <source>
        <dbReference type="ARBA" id="ARBA00022414"/>
    </source>
</evidence>
<keyword evidence="13" id="KW-1133">Transmembrane helix</keyword>
<evidence type="ECO:0000256" key="3">
    <source>
        <dbReference type="ARBA" id="ARBA00022491"/>
    </source>
</evidence>
<evidence type="ECO:0000259" key="15">
    <source>
        <dbReference type="PROSITE" id="PS50174"/>
    </source>
</evidence>
<accession>A0AA36ARL8</accession>
<evidence type="ECO:0000256" key="4">
    <source>
        <dbReference type="ARBA" id="ARBA00022723"/>
    </source>
</evidence>
<feature type="domain" description="G-patch" evidence="15">
    <location>
        <begin position="382"/>
        <end position="428"/>
    </location>
</feature>
<dbReference type="Proteomes" id="UP001162480">
    <property type="component" value="Chromosome 3"/>
</dbReference>
<evidence type="ECO:0000256" key="9">
    <source>
        <dbReference type="ARBA" id="ARBA00023163"/>
    </source>
</evidence>
<feature type="compositionally biased region" description="Basic and acidic residues" evidence="12">
    <location>
        <begin position="137"/>
        <end position="160"/>
    </location>
</feature>
<dbReference type="CDD" id="cd20384">
    <property type="entry name" value="Tudor_ZGPAT"/>
    <property type="match status" value="1"/>
</dbReference>
<evidence type="ECO:0000313" key="17">
    <source>
        <dbReference type="Proteomes" id="UP001162480"/>
    </source>
</evidence>
<feature type="domain" description="C3H1-type" evidence="14">
    <location>
        <begin position="240"/>
        <end position="267"/>
    </location>
</feature>
<dbReference type="Gene3D" id="2.30.30.140">
    <property type="match status" value="1"/>
</dbReference>
<feature type="zinc finger region" description="C3H1-type" evidence="11">
    <location>
        <begin position="240"/>
        <end position="267"/>
    </location>
</feature>
<dbReference type="SMART" id="SM00356">
    <property type="entry name" value="ZnF_C3H1"/>
    <property type="match status" value="1"/>
</dbReference>
<keyword evidence="13" id="KW-0472">Membrane</keyword>